<name>A0ABP1FX06_9CHLO</name>
<comment type="caution">
    <text evidence="3">The sequence shown here is derived from an EMBL/GenBank/DDBJ whole genome shotgun (WGS) entry which is preliminary data.</text>
</comment>
<dbReference type="InterPro" id="IPR036378">
    <property type="entry name" value="FAS1_dom_sf"/>
</dbReference>
<proteinExistence type="predicted"/>
<feature type="signal peptide" evidence="1">
    <location>
        <begin position="1"/>
        <end position="22"/>
    </location>
</feature>
<dbReference type="EMBL" id="CAXHTA020000010">
    <property type="protein sequence ID" value="CAL5224416.1"/>
    <property type="molecule type" value="Genomic_DNA"/>
</dbReference>
<dbReference type="InterPro" id="IPR000782">
    <property type="entry name" value="FAS1_domain"/>
</dbReference>
<keyword evidence="1" id="KW-0732">Signal</keyword>
<feature type="chain" id="PRO_5045398201" evidence="1">
    <location>
        <begin position="23"/>
        <end position="273"/>
    </location>
</feature>
<keyword evidence="4" id="KW-1185">Reference proteome</keyword>
<dbReference type="Proteomes" id="UP001497392">
    <property type="component" value="Unassembled WGS sequence"/>
</dbReference>
<evidence type="ECO:0000313" key="4">
    <source>
        <dbReference type="Proteomes" id="UP001497392"/>
    </source>
</evidence>
<dbReference type="Pfam" id="PF02469">
    <property type="entry name" value="Fasciclin"/>
    <property type="match status" value="1"/>
</dbReference>
<dbReference type="SUPFAM" id="SSF82153">
    <property type="entry name" value="FAS1 domain"/>
    <property type="match status" value="1"/>
</dbReference>
<dbReference type="Gene3D" id="2.30.180.10">
    <property type="entry name" value="FAS1 domain"/>
    <property type="match status" value="1"/>
</dbReference>
<gene>
    <name evidence="3" type="primary">g7099</name>
    <name evidence="3" type="ORF">VP750_LOCUS6075</name>
</gene>
<accession>A0ABP1FX06</accession>
<evidence type="ECO:0000313" key="3">
    <source>
        <dbReference type="EMBL" id="CAL5224416.1"/>
    </source>
</evidence>
<feature type="domain" description="FAS1" evidence="2">
    <location>
        <begin position="56"/>
        <end position="205"/>
    </location>
</feature>
<dbReference type="SMART" id="SM00554">
    <property type="entry name" value="FAS1"/>
    <property type="match status" value="1"/>
</dbReference>
<sequence length="273" mass="28640">MMGRGSWGVVGLLLASLCGALASDGQLMNLGRALQQQEISSASSAADNGVADTPGCRTPWETFNSTAELSFWAEALQTVGFADEVHSPYITATFLVPTNDAFAALLHSLGSTKQQLLANPSIVPILLYHMLPGTYMPISDFQLGDDLTTAINLNLTVGSASAPLVAAPGMNSTVVTVRSAQSVADIVKYNITSCMAMVHELDQVLVPEFLWADSGANQVVYHMGDGSGSHIPLTNFTLVMPGGNGSQASTDPNNPMYQITEAGLMFSVVSAPD</sequence>
<evidence type="ECO:0000256" key="1">
    <source>
        <dbReference type="SAM" id="SignalP"/>
    </source>
</evidence>
<dbReference type="PROSITE" id="PS50213">
    <property type="entry name" value="FAS1"/>
    <property type="match status" value="1"/>
</dbReference>
<reference evidence="3 4" key="1">
    <citation type="submission" date="2024-06" db="EMBL/GenBank/DDBJ databases">
        <authorList>
            <person name="Kraege A."/>
            <person name="Thomma B."/>
        </authorList>
    </citation>
    <scope>NUCLEOTIDE SEQUENCE [LARGE SCALE GENOMIC DNA]</scope>
</reference>
<organism evidence="3 4">
    <name type="scientific">Coccomyxa viridis</name>
    <dbReference type="NCBI Taxonomy" id="1274662"/>
    <lineage>
        <taxon>Eukaryota</taxon>
        <taxon>Viridiplantae</taxon>
        <taxon>Chlorophyta</taxon>
        <taxon>core chlorophytes</taxon>
        <taxon>Trebouxiophyceae</taxon>
        <taxon>Trebouxiophyceae incertae sedis</taxon>
        <taxon>Coccomyxaceae</taxon>
        <taxon>Coccomyxa</taxon>
    </lineage>
</organism>
<protein>
    <submittedName>
        <fullName evidence="3">G7099 protein</fullName>
    </submittedName>
</protein>
<evidence type="ECO:0000259" key="2">
    <source>
        <dbReference type="PROSITE" id="PS50213"/>
    </source>
</evidence>